<dbReference type="PANTHER" id="PTHR11482">
    <property type="entry name" value="ARGININE/DIAMINOPIMELATE/ORNITHINE DECARBOXYLASE"/>
    <property type="match status" value="1"/>
</dbReference>
<dbReference type="InterPro" id="IPR000183">
    <property type="entry name" value="Orn/DAP/Arg_de-COase"/>
</dbReference>
<feature type="active site" description="Proton donor" evidence="6">
    <location>
        <position position="401"/>
    </location>
</feature>
<comment type="caution">
    <text evidence="9">The sequence shown here is derived from an EMBL/GenBank/DDBJ whole genome shotgun (WGS) entry which is preliminary data.</text>
</comment>
<evidence type="ECO:0000256" key="1">
    <source>
        <dbReference type="ARBA" id="ARBA00001933"/>
    </source>
</evidence>
<dbReference type="Gene3D" id="3.20.20.10">
    <property type="entry name" value="Alanine racemase"/>
    <property type="match status" value="1"/>
</dbReference>
<evidence type="ECO:0000256" key="6">
    <source>
        <dbReference type="PIRSR" id="PIRSR600183-50"/>
    </source>
</evidence>
<dbReference type="EMBL" id="JAPTMU010000060">
    <property type="protein sequence ID" value="KAJ4922706.1"/>
    <property type="molecule type" value="Genomic_DNA"/>
</dbReference>
<dbReference type="InterPro" id="IPR029066">
    <property type="entry name" value="PLP-binding_barrel"/>
</dbReference>
<comment type="cofactor">
    <cofactor evidence="1 6">
        <name>pyridoxal 5'-phosphate</name>
        <dbReference type="ChEBI" id="CHEBI:597326"/>
    </cofactor>
</comment>
<keyword evidence="10" id="KW-1185">Reference proteome</keyword>
<organism evidence="9 10">
    <name type="scientific">Pogonophryne albipinna</name>
    <dbReference type="NCBI Taxonomy" id="1090488"/>
    <lineage>
        <taxon>Eukaryota</taxon>
        <taxon>Metazoa</taxon>
        <taxon>Chordata</taxon>
        <taxon>Craniata</taxon>
        <taxon>Vertebrata</taxon>
        <taxon>Euteleostomi</taxon>
        <taxon>Actinopterygii</taxon>
        <taxon>Neopterygii</taxon>
        <taxon>Teleostei</taxon>
        <taxon>Neoteleostei</taxon>
        <taxon>Acanthomorphata</taxon>
        <taxon>Eupercaria</taxon>
        <taxon>Perciformes</taxon>
        <taxon>Notothenioidei</taxon>
        <taxon>Pogonophryne</taxon>
    </lineage>
</organism>
<dbReference type="PRINTS" id="PR01179">
    <property type="entry name" value="ODADCRBXLASE"/>
</dbReference>
<dbReference type="CDD" id="cd00622">
    <property type="entry name" value="PLPDE_III_ODC"/>
    <property type="match status" value="1"/>
</dbReference>
<dbReference type="InterPro" id="IPR009006">
    <property type="entry name" value="Ala_racemase/Decarboxylase_C"/>
</dbReference>
<evidence type="ECO:0000256" key="5">
    <source>
        <dbReference type="ARBA" id="ARBA00037173"/>
    </source>
</evidence>
<dbReference type="Gene3D" id="2.40.37.10">
    <property type="entry name" value="Lyase, Ornithine Decarboxylase, Chain A, domain 1"/>
    <property type="match status" value="1"/>
</dbReference>
<dbReference type="InterPro" id="IPR022644">
    <property type="entry name" value="De-COase2_N"/>
</dbReference>
<dbReference type="GO" id="GO:0004586">
    <property type="term" value="F:ornithine decarboxylase activity"/>
    <property type="evidence" value="ECO:0007669"/>
    <property type="project" value="TreeGrafter"/>
</dbReference>
<dbReference type="SUPFAM" id="SSF51419">
    <property type="entry name" value="PLP-binding barrel"/>
    <property type="match status" value="1"/>
</dbReference>
<dbReference type="InterPro" id="IPR022657">
    <property type="entry name" value="De-COase2_CS"/>
</dbReference>
<dbReference type="GO" id="GO:0033387">
    <property type="term" value="P:putrescine biosynthetic process from arginine, via ornithine"/>
    <property type="evidence" value="ECO:0007669"/>
    <property type="project" value="TreeGrafter"/>
</dbReference>
<dbReference type="FunFam" id="3.20.20.10:FF:000005">
    <property type="entry name" value="Ornithine decarboxylase"/>
    <property type="match status" value="1"/>
</dbReference>
<name>A0AAD6F619_9TELE</name>
<keyword evidence="3 6" id="KW-0663">Pyridoxal phosphate</keyword>
<feature type="chain" id="PRO_5042284293" description="Orn/DAP/Arg decarboxylase 2 N-terminal domain-containing protein" evidence="7">
    <location>
        <begin position="20"/>
        <end position="465"/>
    </location>
</feature>
<dbReference type="PROSITE" id="PS00879">
    <property type="entry name" value="ODR_DC_2_2"/>
    <property type="match status" value="1"/>
</dbReference>
<dbReference type="AlphaFoldDB" id="A0AAD6F619"/>
<keyword evidence="7" id="KW-0732">Signal</keyword>
<evidence type="ECO:0000256" key="4">
    <source>
        <dbReference type="ARBA" id="ARBA00023239"/>
    </source>
</evidence>
<dbReference type="PANTHER" id="PTHR11482:SF6">
    <property type="entry name" value="ORNITHINE DECARBOXYLASE 1-RELATED"/>
    <property type="match status" value="1"/>
</dbReference>
<dbReference type="PRINTS" id="PR01182">
    <property type="entry name" value="ORNDCRBXLASE"/>
</dbReference>
<keyword evidence="4" id="KW-0456">Lyase</keyword>
<comment type="function">
    <text evidence="5">Catalyzes the first and rate-limiting step of polyamine biosynthesis that converts ornithine into putrescine, which is the precursor for the polyamines, spermidine and spermine. Polyamines are essential for cell proliferation and are implicated in cellular processes, ranging from DNA replication to apoptosis.</text>
</comment>
<dbReference type="Pfam" id="PF02784">
    <property type="entry name" value="Orn_Arg_deC_N"/>
    <property type="match status" value="1"/>
</dbReference>
<evidence type="ECO:0000313" key="10">
    <source>
        <dbReference type="Proteomes" id="UP001219934"/>
    </source>
</evidence>
<evidence type="ECO:0000256" key="2">
    <source>
        <dbReference type="ARBA" id="ARBA00008872"/>
    </source>
</evidence>
<accession>A0AAD6F619</accession>
<proteinExistence type="inferred from homology"/>
<sequence length="465" mass="51332">MNFFYFYILLLRLLSYCSKRSHYPQNLLDVFNPLLTNPCYSSPAALNGSTLQDFSSGDVHVLDDGRSINDFIDDQIKTLQSEDSEEPFLVADLQSVIDRHQLWLTLLPRVKPFYAVKCNNTPAVLRVLRALSTGFDCASKAEIQMVLNLGVSPDNIIFAHTAKPMSHIRFAAAHRVQTMTFDSEEELRKISLCHPKARLVLRIAVDDSDSLLRLSSKFGAGLGLVEKLLGLAVDRDLTVIGVSFHVGSGCTGSQAFQRAIADARQVFDIASVMGVQMSLLDIGGGFSGRDNFQVKFEEFSDVINAALDKFFPPDCGVQIIAEPGRFYVESAFTLAVNVIAKKNCEESGPGGQIMYYINDGVYGSLSCIVNDPAHPPVQLIPHRAVGVGEVRYRSVVWGPTCDSLDKVSDSAMIPELQVGDWLLVHHMGAYTVSLSTDFNGFERAKVFPVVTEETRRLLELRHTSA</sequence>
<dbReference type="SUPFAM" id="SSF50621">
    <property type="entry name" value="Alanine racemase C-terminal domain-like"/>
    <property type="match status" value="1"/>
</dbReference>
<evidence type="ECO:0000256" key="3">
    <source>
        <dbReference type="ARBA" id="ARBA00022898"/>
    </source>
</evidence>
<dbReference type="Proteomes" id="UP001219934">
    <property type="component" value="Unassembled WGS sequence"/>
</dbReference>
<protein>
    <recommendedName>
        <fullName evidence="8">Orn/DAP/Arg decarboxylase 2 N-terminal domain-containing protein</fullName>
    </recommendedName>
</protein>
<dbReference type="GO" id="GO:0005737">
    <property type="term" value="C:cytoplasm"/>
    <property type="evidence" value="ECO:0007669"/>
    <property type="project" value="TreeGrafter"/>
</dbReference>
<feature type="modified residue" description="N6-(pyridoxal phosphate)lysine" evidence="6">
    <location>
        <position position="117"/>
    </location>
</feature>
<comment type="similarity">
    <text evidence="2">Belongs to the Orn/Lys/Arg decarboxylase class-II family.</text>
</comment>
<feature type="domain" description="Orn/DAP/Arg decarboxylase 2 N-terminal" evidence="8">
    <location>
        <begin position="94"/>
        <end position="328"/>
    </location>
</feature>
<gene>
    <name evidence="9" type="ORF">JOQ06_003984</name>
</gene>
<feature type="signal peptide" evidence="7">
    <location>
        <begin position="1"/>
        <end position="19"/>
    </location>
</feature>
<evidence type="ECO:0000313" key="9">
    <source>
        <dbReference type="EMBL" id="KAJ4922706.1"/>
    </source>
</evidence>
<evidence type="ECO:0000259" key="8">
    <source>
        <dbReference type="Pfam" id="PF02784"/>
    </source>
</evidence>
<evidence type="ECO:0000256" key="7">
    <source>
        <dbReference type="SAM" id="SignalP"/>
    </source>
</evidence>
<reference evidence="9" key="1">
    <citation type="submission" date="2022-11" db="EMBL/GenBank/DDBJ databases">
        <title>Chromosome-level genome of Pogonophryne albipinna.</title>
        <authorList>
            <person name="Jo E."/>
        </authorList>
    </citation>
    <scope>NUCLEOTIDE SEQUENCE</scope>
    <source>
        <strain evidence="9">SGF0006</strain>
        <tissue evidence="9">Muscle</tissue>
    </source>
</reference>
<dbReference type="InterPro" id="IPR002433">
    <property type="entry name" value="Orn_de-COase"/>
</dbReference>